<dbReference type="SUPFAM" id="SSF46561">
    <property type="entry name" value="Ribosomal protein L29 (L29p)"/>
    <property type="match status" value="1"/>
</dbReference>
<dbReference type="OrthoDB" id="9815192at2"/>
<evidence type="ECO:0000256" key="4">
    <source>
        <dbReference type="ARBA" id="ARBA00035204"/>
    </source>
</evidence>
<evidence type="ECO:0000313" key="8">
    <source>
        <dbReference type="EMBL" id="SOH05295.1"/>
    </source>
</evidence>
<name>Q1Q149_KUEST</name>
<dbReference type="KEGG" id="kst:KSMBR1_2813"/>
<reference evidence="7 10" key="5">
    <citation type="submission" date="2020-02" db="EMBL/GenBank/DDBJ databases">
        <title>Newly sequenced genome of strain CSTR1 showed variability in Candidatus Kuenenia stuttgartiensis genomes.</title>
        <authorList>
            <person name="Ding C."/>
            <person name="Adrian L."/>
        </authorList>
    </citation>
    <scope>NUCLEOTIDE SEQUENCE [LARGE SCALE GENOMIC DNA]</scope>
    <source>
        <strain evidence="7 10">CSTR1</strain>
    </source>
</reference>
<gene>
    <name evidence="5 6" type="primary">rpmC</name>
    <name evidence="7" type="ORF">KsCSTR_13800</name>
    <name evidence="8" type="ORF">KSMBR1_2813</name>
    <name evidence="6" type="ORF">kuste2972</name>
</gene>
<dbReference type="NCBIfam" id="TIGR00012">
    <property type="entry name" value="L29"/>
    <property type="match status" value="1"/>
</dbReference>
<dbReference type="GO" id="GO:0005840">
    <property type="term" value="C:ribosome"/>
    <property type="evidence" value="ECO:0007669"/>
    <property type="project" value="UniProtKB-KW"/>
</dbReference>
<evidence type="ECO:0000256" key="2">
    <source>
        <dbReference type="ARBA" id="ARBA00022980"/>
    </source>
</evidence>
<protein>
    <recommendedName>
        <fullName evidence="4 5">Large ribosomal subunit protein uL29</fullName>
    </recommendedName>
</protein>
<evidence type="ECO:0000256" key="5">
    <source>
        <dbReference type="HAMAP-Rule" id="MF_00374"/>
    </source>
</evidence>
<evidence type="ECO:0000313" key="9">
    <source>
        <dbReference type="Proteomes" id="UP000221734"/>
    </source>
</evidence>
<proteinExistence type="inferred from homology"/>
<dbReference type="EMBL" id="CT573071">
    <property type="protein sequence ID" value="CAJ73726.1"/>
    <property type="molecule type" value="Genomic_DNA"/>
</dbReference>
<evidence type="ECO:0000256" key="3">
    <source>
        <dbReference type="ARBA" id="ARBA00023274"/>
    </source>
</evidence>
<dbReference type="Pfam" id="PF00831">
    <property type="entry name" value="Ribosomal_L29"/>
    <property type="match status" value="1"/>
</dbReference>
<sequence length="72" mass="8284">MKITEIRVKSRLEIAEEAESTRRELLNLKFQWQSGETGNTAQRKFIKKKIARLKTVLREIDLGINKNLVSGG</sequence>
<dbReference type="EMBL" id="CP049055">
    <property type="protein sequence ID" value="QII10759.1"/>
    <property type="molecule type" value="Genomic_DNA"/>
</dbReference>
<dbReference type="CDD" id="cd00427">
    <property type="entry name" value="Ribosomal_L29_HIP"/>
    <property type="match status" value="1"/>
</dbReference>
<evidence type="ECO:0000313" key="10">
    <source>
        <dbReference type="Proteomes" id="UP000501926"/>
    </source>
</evidence>
<keyword evidence="2 5" id="KW-0689">Ribosomal protein</keyword>
<dbReference type="GO" id="GO:0006412">
    <property type="term" value="P:translation"/>
    <property type="evidence" value="ECO:0007669"/>
    <property type="project" value="UniProtKB-UniRule"/>
</dbReference>
<dbReference type="InterPro" id="IPR001854">
    <property type="entry name" value="Ribosomal_uL29"/>
</dbReference>
<organism evidence="6">
    <name type="scientific">Kuenenia stuttgartiensis</name>
    <dbReference type="NCBI Taxonomy" id="174633"/>
    <lineage>
        <taxon>Bacteria</taxon>
        <taxon>Pseudomonadati</taxon>
        <taxon>Planctomycetota</taxon>
        <taxon>Candidatus Brocadiia</taxon>
        <taxon>Candidatus Brocadiales</taxon>
        <taxon>Candidatus Brocadiaceae</taxon>
        <taxon>Candidatus Kuenenia</taxon>
    </lineage>
</organism>
<evidence type="ECO:0000313" key="7">
    <source>
        <dbReference type="EMBL" id="QII10759.1"/>
    </source>
</evidence>
<reference evidence="6" key="2">
    <citation type="submission" date="2006-01" db="EMBL/GenBank/DDBJ databases">
        <authorList>
            <person name="Genoscope"/>
        </authorList>
    </citation>
    <scope>NUCLEOTIDE SEQUENCE</scope>
</reference>
<keyword evidence="3 5" id="KW-0687">Ribonucleoprotein</keyword>
<reference evidence="8" key="3">
    <citation type="submission" date="2017-10" db="EMBL/GenBank/DDBJ databases">
        <authorList>
            <person name="Banno H."/>
            <person name="Chua N.-H."/>
        </authorList>
    </citation>
    <scope>NUCLEOTIDE SEQUENCE [LARGE SCALE GENOMIC DNA]</scope>
    <source>
        <strain evidence="8">Kuenenia_mbr1_ru-nijmegen</strain>
    </source>
</reference>
<comment type="similarity">
    <text evidence="1 5">Belongs to the universal ribosomal protein uL29 family.</text>
</comment>
<evidence type="ECO:0000313" key="6">
    <source>
        <dbReference type="EMBL" id="CAJ73726.1"/>
    </source>
</evidence>
<evidence type="ECO:0000256" key="1">
    <source>
        <dbReference type="ARBA" id="ARBA00009254"/>
    </source>
</evidence>
<keyword evidence="9" id="KW-1185">Reference proteome</keyword>
<dbReference type="Proteomes" id="UP000501926">
    <property type="component" value="Chromosome"/>
</dbReference>
<accession>Q1Q149</accession>
<dbReference type="AlphaFoldDB" id="Q1Q149"/>
<dbReference type="InterPro" id="IPR036049">
    <property type="entry name" value="Ribosomal_uL29_sf"/>
</dbReference>
<dbReference type="HAMAP" id="MF_00374">
    <property type="entry name" value="Ribosomal_uL29"/>
    <property type="match status" value="1"/>
</dbReference>
<dbReference type="GO" id="GO:1990904">
    <property type="term" value="C:ribonucleoprotein complex"/>
    <property type="evidence" value="ECO:0007669"/>
    <property type="project" value="UniProtKB-KW"/>
</dbReference>
<dbReference type="Proteomes" id="UP000221734">
    <property type="component" value="Chromosome Kuenenia_stuttgartiensis_MBR1"/>
</dbReference>
<dbReference type="EMBL" id="LT934425">
    <property type="protein sequence ID" value="SOH05295.1"/>
    <property type="molecule type" value="Genomic_DNA"/>
</dbReference>
<dbReference type="RefSeq" id="WP_099325897.1">
    <property type="nucleotide sequence ID" value="NZ_CP049055.1"/>
</dbReference>
<reference evidence="6" key="1">
    <citation type="journal article" date="2006" name="Nature">
        <title>Deciphering the evolution and metabolism of an anammox bacterium from a community genome.</title>
        <authorList>
            <person name="Strous M."/>
            <person name="Pelletier E."/>
            <person name="Mangenot S."/>
            <person name="Rattei T."/>
            <person name="Lehner A."/>
            <person name="Taylor M.W."/>
            <person name="Horn M."/>
            <person name="Daims H."/>
            <person name="Bartol-Mavel D."/>
            <person name="Wincker P."/>
            <person name="Barbe V."/>
            <person name="Fonknechten N."/>
            <person name="Vallenet D."/>
            <person name="Segurens B."/>
            <person name="Schenowitz-Truong C."/>
            <person name="Medigue C."/>
            <person name="Collingro A."/>
            <person name="Snel B."/>
            <person name="Dutilh B.E."/>
            <person name="OpDenCamp H.J.M."/>
            <person name="vanDerDrift C."/>
            <person name="Cirpus I."/>
            <person name="vanDePas-Schoonen K.T."/>
            <person name="Harhangi H.R."/>
            <person name="vanNiftrik L."/>
            <person name="Schmid M."/>
            <person name="Keltjens J."/>
            <person name="vanDeVossenberg J."/>
            <person name="Kartal B."/>
            <person name="Meier H."/>
            <person name="Frishman D."/>
            <person name="Huynen M.A."/>
            <person name="Mewes H."/>
            <person name="Weissenbach J."/>
            <person name="Jetten M.S.M."/>
            <person name="Wagner M."/>
            <person name="LePaslier D."/>
        </authorList>
    </citation>
    <scope>NUCLEOTIDE SEQUENCE</scope>
</reference>
<reference evidence="9" key="4">
    <citation type="submission" date="2017-10" db="EMBL/GenBank/DDBJ databases">
        <authorList>
            <person name="Frank J."/>
        </authorList>
    </citation>
    <scope>NUCLEOTIDE SEQUENCE [LARGE SCALE GENOMIC DNA]</scope>
</reference>
<dbReference type="Gene3D" id="1.10.287.310">
    <property type="match status" value="1"/>
</dbReference>
<dbReference type="GO" id="GO:0003735">
    <property type="term" value="F:structural constituent of ribosome"/>
    <property type="evidence" value="ECO:0007669"/>
    <property type="project" value="InterPro"/>
</dbReference>